<keyword evidence="4" id="KW-0963">Cytoplasm</keyword>
<dbReference type="InterPro" id="IPR029479">
    <property type="entry name" value="Nitroreductase"/>
</dbReference>
<dbReference type="CDD" id="cd02140">
    <property type="entry name" value="Frm2-like"/>
    <property type="match status" value="1"/>
</dbReference>
<evidence type="ECO:0000313" key="8">
    <source>
        <dbReference type="EMBL" id="KZP19987.1"/>
    </source>
</evidence>
<evidence type="ECO:0000313" key="9">
    <source>
        <dbReference type="Proteomes" id="UP000076532"/>
    </source>
</evidence>
<dbReference type="GO" id="GO:0005634">
    <property type="term" value="C:nucleus"/>
    <property type="evidence" value="ECO:0007669"/>
    <property type="project" value="UniProtKB-SubCell"/>
</dbReference>
<dbReference type="STRING" id="436010.A0A166IMJ9"/>
<feature type="domain" description="Nitroreductase" evidence="7">
    <location>
        <begin position="9"/>
        <end position="182"/>
    </location>
</feature>
<reference evidence="8 9" key="1">
    <citation type="journal article" date="2016" name="Mol. Biol. Evol.">
        <title>Comparative Genomics of Early-Diverging Mushroom-Forming Fungi Provides Insights into the Origins of Lignocellulose Decay Capabilities.</title>
        <authorList>
            <person name="Nagy L.G."/>
            <person name="Riley R."/>
            <person name="Tritt A."/>
            <person name="Adam C."/>
            <person name="Daum C."/>
            <person name="Floudas D."/>
            <person name="Sun H."/>
            <person name="Yadav J.S."/>
            <person name="Pangilinan J."/>
            <person name="Larsson K.H."/>
            <person name="Matsuura K."/>
            <person name="Barry K."/>
            <person name="Labutti K."/>
            <person name="Kuo R."/>
            <person name="Ohm R.A."/>
            <person name="Bhattacharya S.S."/>
            <person name="Shirouzu T."/>
            <person name="Yoshinaga Y."/>
            <person name="Martin F.M."/>
            <person name="Grigoriev I.V."/>
            <person name="Hibbett D.S."/>
        </authorList>
    </citation>
    <scope>NUCLEOTIDE SEQUENCE [LARGE SCALE GENOMIC DNA]</scope>
    <source>
        <strain evidence="8 9">CBS 109695</strain>
    </source>
</reference>
<dbReference type="InterPro" id="IPR033877">
    <property type="entry name" value="Frm2/Hbn1"/>
</dbReference>
<dbReference type="FunFam" id="3.40.109.10:FF:000001">
    <property type="entry name" value="Nitroreductase family"/>
    <property type="match status" value="1"/>
</dbReference>
<dbReference type="SUPFAM" id="SSF55469">
    <property type="entry name" value="FMN-dependent nitroreductase-like"/>
    <property type="match status" value="1"/>
</dbReference>
<dbReference type="OrthoDB" id="2138173at2759"/>
<name>A0A166IMJ9_9AGAM</name>
<keyword evidence="5" id="KW-0560">Oxidoreductase</keyword>
<organism evidence="8 9">
    <name type="scientific">Athelia psychrophila</name>
    <dbReference type="NCBI Taxonomy" id="1759441"/>
    <lineage>
        <taxon>Eukaryota</taxon>
        <taxon>Fungi</taxon>
        <taxon>Dikarya</taxon>
        <taxon>Basidiomycota</taxon>
        <taxon>Agaricomycotina</taxon>
        <taxon>Agaricomycetes</taxon>
        <taxon>Agaricomycetidae</taxon>
        <taxon>Atheliales</taxon>
        <taxon>Atheliaceae</taxon>
        <taxon>Athelia</taxon>
    </lineage>
</organism>
<dbReference type="Pfam" id="PF00881">
    <property type="entry name" value="Nitroreductase"/>
    <property type="match status" value="1"/>
</dbReference>
<evidence type="ECO:0000256" key="1">
    <source>
        <dbReference type="ARBA" id="ARBA00004123"/>
    </source>
</evidence>
<evidence type="ECO:0000256" key="3">
    <source>
        <dbReference type="ARBA" id="ARBA00007118"/>
    </source>
</evidence>
<evidence type="ECO:0000259" key="7">
    <source>
        <dbReference type="Pfam" id="PF00881"/>
    </source>
</evidence>
<evidence type="ECO:0000256" key="2">
    <source>
        <dbReference type="ARBA" id="ARBA00004496"/>
    </source>
</evidence>
<dbReference type="EMBL" id="KV417559">
    <property type="protein sequence ID" value="KZP19987.1"/>
    <property type="molecule type" value="Genomic_DNA"/>
</dbReference>
<keyword evidence="9" id="KW-1185">Reference proteome</keyword>
<evidence type="ECO:0000256" key="5">
    <source>
        <dbReference type="ARBA" id="ARBA00023002"/>
    </source>
</evidence>
<dbReference type="PANTHER" id="PTHR43035">
    <property type="entry name" value="FATTY ACID REPRESSION MUTANT PROTEIN 2-RELATED"/>
    <property type="match status" value="1"/>
</dbReference>
<evidence type="ECO:0000256" key="4">
    <source>
        <dbReference type="ARBA" id="ARBA00022490"/>
    </source>
</evidence>
<dbReference type="PANTHER" id="PTHR43035:SF1">
    <property type="entry name" value="FATTY ACID REPRESSION MUTANT PROTEIN 2-RELATED"/>
    <property type="match status" value="1"/>
</dbReference>
<dbReference type="GO" id="GO:0016491">
    <property type="term" value="F:oxidoreductase activity"/>
    <property type="evidence" value="ECO:0007669"/>
    <property type="project" value="UniProtKB-KW"/>
</dbReference>
<dbReference type="InterPro" id="IPR000415">
    <property type="entry name" value="Nitroreductase-like"/>
</dbReference>
<keyword evidence="6" id="KW-0539">Nucleus</keyword>
<gene>
    <name evidence="8" type="ORF">FIBSPDRAFT_827542</name>
</gene>
<dbReference type="Gene3D" id="3.40.109.10">
    <property type="entry name" value="NADH Oxidase"/>
    <property type="match status" value="1"/>
</dbReference>
<sequence length="211" mass="22645">MSASFLQAVKGRRTYYALSNVCPIPDAQLKAIIDAAVTNVPSVFNIQAARVVLLTGKAKDKLWDIVKAGYLPTLGDNEDAIKAGTEKMKSNAAGYGAVMFFEDQAAIEGIAAKMPALSAHFPVWSDKSTGMLQFVIWTALEAEGLGASLQHHASYSPDIASGIHSEFDLPETWKCTALMPFGVPAGPPGMAGREKTFLPIDERVRVFDGIE</sequence>
<accession>A0A166IMJ9</accession>
<dbReference type="AlphaFoldDB" id="A0A166IMJ9"/>
<dbReference type="Proteomes" id="UP000076532">
    <property type="component" value="Unassembled WGS sequence"/>
</dbReference>
<protein>
    <submittedName>
        <fullName evidence="8">Nitroreductase</fullName>
    </submittedName>
</protein>
<dbReference type="GO" id="GO:0005737">
    <property type="term" value="C:cytoplasm"/>
    <property type="evidence" value="ECO:0007669"/>
    <property type="project" value="UniProtKB-SubCell"/>
</dbReference>
<evidence type="ECO:0000256" key="6">
    <source>
        <dbReference type="ARBA" id="ARBA00023242"/>
    </source>
</evidence>
<proteinExistence type="inferred from homology"/>
<dbReference type="GO" id="GO:0034599">
    <property type="term" value="P:cellular response to oxidative stress"/>
    <property type="evidence" value="ECO:0007669"/>
    <property type="project" value="InterPro"/>
</dbReference>
<comment type="similarity">
    <text evidence="3">Belongs to the nitroreductase family.</text>
</comment>
<comment type="subcellular location">
    <subcellularLocation>
        <location evidence="2">Cytoplasm</location>
    </subcellularLocation>
    <subcellularLocation>
        <location evidence="1">Nucleus</location>
    </subcellularLocation>
</comment>